<evidence type="ECO:0000313" key="2">
    <source>
        <dbReference type="EMBL" id="KAJ8346812.1"/>
    </source>
</evidence>
<accession>A0A9Q1EXF5</accession>
<reference evidence="2" key="1">
    <citation type="journal article" date="2023" name="Science">
        <title>Genome structures resolve the early diversification of teleost fishes.</title>
        <authorList>
            <person name="Parey E."/>
            <person name="Louis A."/>
            <person name="Montfort J."/>
            <person name="Bouchez O."/>
            <person name="Roques C."/>
            <person name="Iampietro C."/>
            <person name="Lluch J."/>
            <person name="Castinel A."/>
            <person name="Donnadieu C."/>
            <person name="Desvignes T."/>
            <person name="Floi Bucao C."/>
            <person name="Jouanno E."/>
            <person name="Wen M."/>
            <person name="Mejri S."/>
            <person name="Dirks R."/>
            <person name="Jansen H."/>
            <person name="Henkel C."/>
            <person name="Chen W.J."/>
            <person name="Zahm M."/>
            <person name="Cabau C."/>
            <person name="Klopp C."/>
            <person name="Thompson A.W."/>
            <person name="Robinson-Rechavi M."/>
            <person name="Braasch I."/>
            <person name="Lecointre G."/>
            <person name="Bobe J."/>
            <person name="Postlethwait J.H."/>
            <person name="Berthelot C."/>
            <person name="Roest Crollius H."/>
            <person name="Guiguen Y."/>
        </authorList>
    </citation>
    <scope>NUCLEOTIDE SEQUENCE</scope>
    <source>
        <strain evidence="2">WJC10195</strain>
    </source>
</reference>
<evidence type="ECO:0000313" key="3">
    <source>
        <dbReference type="Proteomes" id="UP001152622"/>
    </source>
</evidence>
<sequence length="185" mass="20111">MKQHDGNPLTAVQRKILVRFQKTSQPSGNQHRTAKTWSSWSMCLTHNPSVGLRAHACSGGASRQACVSAELVAGPQKGHRCRSEVGRSPPKRTLGADHVGSEVEGRAGAGRGRDTEEARTVSGKRDYQVVEGEAGSRVYNRHIPSLMWPRGNGTLFFFSAIWDRRSAACVTTCVRSSAAQVCHNN</sequence>
<dbReference type="Proteomes" id="UP001152622">
    <property type="component" value="Chromosome 11"/>
</dbReference>
<proteinExistence type="predicted"/>
<dbReference type="EMBL" id="JAINUF010000011">
    <property type="protein sequence ID" value="KAJ8346812.1"/>
    <property type="molecule type" value="Genomic_DNA"/>
</dbReference>
<protein>
    <submittedName>
        <fullName evidence="2">Uncharacterized protein</fullName>
    </submittedName>
</protein>
<feature type="compositionally biased region" description="Basic and acidic residues" evidence="1">
    <location>
        <begin position="99"/>
        <end position="122"/>
    </location>
</feature>
<gene>
    <name evidence="2" type="ORF">SKAU_G00282130</name>
</gene>
<dbReference type="AlphaFoldDB" id="A0A9Q1EXF5"/>
<feature type="region of interest" description="Disordered" evidence="1">
    <location>
        <begin position="80"/>
        <end position="122"/>
    </location>
</feature>
<comment type="caution">
    <text evidence="2">The sequence shown here is derived from an EMBL/GenBank/DDBJ whole genome shotgun (WGS) entry which is preliminary data.</text>
</comment>
<name>A0A9Q1EXF5_SYNKA</name>
<organism evidence="2 3">
    <name type="scientific">Synaphobranchus kaupii</name>
    <name type="common">Kaup's arrowtooth eel</name>
    <dbReference type="NCBI Taxonomy" id="118154"/>
    <lineage>
        <taxon>Eukaryota</taxon>
        <taxon>Metazoa</taxon>
        <taxon>Chordata</taxon>
        <taxon>Craniata</taxon>
        <taxon>Vertebrata</taxon>
        <taxon>Euteleostomi</taxon>
        <taxon>Actinopterygii</taxon>
        <taxon>Neopterygii</taxon>
        <taxon>Teleostei</taxon>
        <taxon>Anguilliformes</taxon>
        <taxon>Synaphobranchidae</taxon>
        <taxon>Synaphobranchus</taxon>
    </lineage>
</organism>
<evidence type="ECO:0000256" key="1">
    <source>
        <dbReference type="SAM" id="MobiDB-lite"/>
    </source>
</evidence>
<keyword evidence="3" id="KW-1185">Reference proteome</keyword>